<keyword evidence="1" id="KW-1133">Transmembrane helix</keyword>
<feature type="transmembrane region" description="Helical" evidence="1">
    <location>
        <begin position="133"/>
        <end position="151"/>
    </location>
</feature>
<proteinExistence type="predicted"/>
<feature type="non-terminal residue" evidence="2">
    <location>
        <position position="157"/>
    </location>
</feature>
<keyword evidence="3" id="KW-1185">Reference proteome</keyword>
<keyword evidence="1" id="KW-0812">Transmembrane</keyword>
<sequence>KKKKKKKKKKKRGYNKFKKQLSQIENENKVVPIFSTVIFMNGMGGAFLGKWIDRVGPRIALGIGGLCYGGGIMLGSLGIAYHSLPLVYLGYVKLLSLYYHTEYVGIIGGLGHGICYISPISTIISWFPDKPGFAVGEFFLLFIFFYFILLFECNDND</sequence>
<dbReference type="SUPFAM" id="SSF103473">
    <property type="entry name" value="MFS general substrate transporter"/>
    <property type="match status" value="1"/>
</dbReference>
<evidence type="ECO:0000256" key="1">
    <source>
        <dbReference type="SAM" id="Phobius"/>
    </source>
</evidence>
<gene>
    <name evidence="2" type="ORF">RFI_19737</name>
</gene>
<evidence type="ECO:0000313" key="3">
    <source>
        <dbReference type="Proteomes" id="UP000023152"/>
    </source>
</evidence>
<feature type="transmembrane region" description="Helical" evidence="1">
    <location>
        <begin position="30"/>
        <end position="52"/>
    </location>
</feature>
<organism evidence="2 3">
    <name type="scientific">Reticulomyxa filosa</name>
    <dbReference type="NCBI Taxonomy" id="46433"/>
    <lineage>
        <taxon>Eukaryota</taxon>
        <taxon>Sar</taxon>
        <taxon>Rhizaria</taxon>
        <taxon>Retaria</taxon>
        <taxon>Foraminifera</taxon>
        <taxon>Monothalamids</taxon>
        <taxon>Reticulomyxidae</taxon>
        <taxon>Reticulomyxa</taxon>
    </lineage>
</organism>
<evidence type="ECO:0000313" key="2">
    <source>
        <dbReference type="EMBL" id="ETO17584.1"/>
    </source>
</evidence>
<dbReference type="AlphaFoldDB" id="X6MUS0"/>
<dbReference type="OrthoDB" id="410267at2759"/>
<accession>X6MUS0</accession>
<reference evidence="2 3" key="1">
    <citation type="journal article" date="2013" name="Curr. Biol.">
        <title>The Genome of the Foraminiferan Reticulomyxa filosa.</title>
        <authorList>
            <person name="Glockner G."/>
            <person name="Hulsmann N."/>
            <person name="Schleicher M."/>
            <person name="Noegel A.A."/>
            <person name="Eichinger L."/>
            <person name="Gallinger C."/>
            <person name="Pawlowski J."/>
            <person name="Sierra R."/>
            <person name="Euteneuer U."/>
            <person name="Pillet L."/>
            <person name="Moustafa A."/>
            <person name="Platzer M."/>
            <person name="Groth M."/>
            <person name="Szafranski K."/>
            <person name="Schliwa M."/>
        </authorList>
    </citation>
    <scope>NUCLEOTIDE SEQUENCE [LARGE SCALE GENOMIC DNA]</scope>
</reference>
<feature type="transmembrane region" description="Helical" evidence="1">
    <location>
        <begin position="103"/>
        <end position="127"/>
    </location>
</feature>
<keyword evidence="1" id="KW-0472">Membrane</keyword>
<evidence type="ECO:0008006" key="4">
    <source>
        <dbReference type="Google" id="ProtNLM"/>
    </source>
</evidence>
<protein>
    <recommendedName>
        <fullName evidence="4">Major facilitator superfamily (MFS) profile domain-containing protein</fullName>
    </recommendedName>
</protein>
<comment type="caution">
    <text evidence="2">The sequence shown here is derived from an EMBL/GenBank/DDBJ whole genome shotgun (WGS) entry which is preliminary data.</text>
</comment>
<dbReference type="InterPro" id="IPR036259">
    <property type="entry name" value="MFS_trans_sf"/>
</dbReference>
<dbReference type="Proteomes" id="UP000023152">
    <property type="component" value="Unassembled WGS sequence"/>
</dbReference>
<name>X6MUS0_RETFI</name>
<dbReference type="EMBL" id="ASPP01016353">
    <property type="protein sequence ID" value="ETO17584.1"/>
    <property type="molecule type" value="Genomic_DNA"/>
</dbReference>
<feature type="non-terminal residue" evidence="2">
    <location>
        <position position="1"/>
    </location>
</feature>